<organism evidence="1 2">
    <name type="scientific">Paramecium octaurelia</name>
    <dbReference type="NCBI Taxonomy" id="43137"/>
    <lineage>
        <taxon>Eukaryota</taxon>
        <taxon>Sar</taxon>
        <taxon>Alveolata</taxon>
        <taxon>Ciliophora</taxon>
        <taxon>Intramacronucleata</taxon>
        <taxon>Oligohymenophorea</taxon>
        <taxon>Peniculida</taxon>
        <taxon>Parameciidae</taxon>
        <taxon>Paramecium</taxon>
    </lineage>
</organism>
<comment type="caution">
    <text evidence="1">The sequence shown here is derived from an EMBL/GenBank/DDBJ whole genome shotgun (WGS) entry which is preliminary data.</text>
</comment>
<gene>
    <name evidence="1" type="ORF">POCTA_138.1.T1650038</name>
</gene>
<reference evidence="1" key="1">
    <citation type="submission" date="2021-01" db="EMBL/GenBank/DDBJ databases">
        <authorList>
            <consortium name="Genoscope - CEA"/>
            <person name="William W."/>
        </authorList>
    </citation>
    <scope>NUCLEOTIDE SEQUENCE</scope>
</reference>
<name>A0A8S1YJY6_PAROT</name>
<keyword evidence="2" id="KW-1185">Reference proteome</keyword>
<sequence length="103" mass="12401">MQIYQPKVIEKEFDLLCRLNHPQIEFVILDPQLSRNQRLLCKSCGQQSQSNSQIIDYQFLKYCFDQQQKEQILEHESIIMPHIQYLEFIEQNRISKNKIDSIT</sequence>
<evidence type="ECO:0000313" key="2">
    <source>
        <dbReference type="Proteomes" id="UP000683925"/>
    </source>
</evidence>
<dbReference type="AlphaFoldDB" id="A0A8S1YJY6"/>
<dbReference type="Proteomes" id="UP000683925">
    <property type="component" value="Unassembled WGS sequence"/>
</dbReference>
<dbReference type="OrthoDB" id="10479759at2759"/>
<accession>A0A8S1YJY6</accession>
<dbReference type="EMBL" id="CAJJDP010000168">
    <property type="protein sequence ID" value="CAD8213913.1"/>
    <property type="molecule type" value="Genomic_DNA"/>
</dbReference>
<proteinExistence type="predicted"/>
<evidence type="ECO:0000313" key="1">
    <source>
        <dbReference type="EMBL" id="CAD8213913.1"/>
    </source>
</evidence>
<protein>
    <submittedName>
        <fullName evidence="1">Uncharacterized protein</fullName>
    </submittedName>
</protein>